<dbReference type="STRING" id="1777141.AWB80_08312"/>
<evidence type="ECO:0000313" key="3">
    <source>
        <dbReference type="Proteomes" id="UP000054911"/>
    </source>
</evidence>
<name>A0A158E8G5_9BURK</name>
<sequence length="73" mass="8267">MFVHDKRLQSTGRVAASDSGLGNLLLEQFVGPQDELGAAGRHFTQAVSEDGRERRQTRPVIRPWTPILVRERR</sequence>
<keyword evidence="3" id="KW-1185">Reference proteome</keyword>
<dbReference type="AlphaFoldDB" id="A0A158E8G5"/>
<dbReference type="SUPFAM" id="SSF47240">
    <property type="entry name" value="Ferritin-like"/>
    <property type="match status" value="1"/>
</dbReference>
<comment type="similarity">
    <text evidence="1">Belongs to the manganese catalase family.</text>
</comment>
<evidence type="ECO:0000313" key="2">
    <source>
        <dbReference type="EMBL" id="SAL02247.1"/>
    </source>
</evidence>
<dbReference type="Proteomes" id="UP000054911">
    <property type="component" value="Unassembled WGS sequence"/>
</dbReference>
<dbReference type="Pfam" id="PF05067">
    <property type="entry name" value="Mn_catalase"/>
    <property type="match status" value="1"/>
</dbReference>
<evidence type="ECO:0000256" key="1">
    <source>
        <dbReference type="ARBA" id="ARBA00007644"/>
    </source>
</evidence>
<dbReference type="InterPro" id="IPR012347">
    <property type="entry name" value="Ferritin-like"/>
</dbReference>
<dbReference type="InterPro" id="IPR007760">
    <property type="entry name" value="Mn_catalase"/>
</dbReference>
<dbReference type="Gene3D" id="1.20.1260.10">
    <property type="match status" value="1"/>
</dbReference>
<gene>
    <name evidence="2" type="ORF">AWB80_08312</name>
</gene>
<dbReference type="EMBL" id="FCOE02000077">
    <property type="protein sequence ID" value="SAL02247.1"/>
    <property type="molecule type" value="Genomic_DNA"/>
</dbReference>
<reference evidence="2" key="1">
    <citation type="submission" date="2016-01" db="EMBL/GenBank/DDBJ databases">
        <authorList>
            <person name="Peeters C."/>
        </authorList>
    </citation>
    <scope>NUCLEOTIDE SEQUENCE [LARGE SCALE GENOMIC DNA]</scope>
    <source>
        <strain evidence="2">LMG 29323</strain>
    </source>
</reference>
<dbReference type="OrthoDB" id="8334870at2"/>
<comment type="caution">
    <text evidence="2">The sequence shown here is derived from an EMBL/GenBank/DDBJ whole genome shotgun (WGS) entry which is preliminary data.</text>
</comment>
<proteinExistence type="inferred from homology"/>
<protein>
    <submittedName>
        <fullName evidence="2">Catalase</fullName>
    </submittedName>
</protein>
<dbReference type="InterPro" id="IPR009078">
    <property type="entry name" value="Ferritin-like_SF"/>
</dbReference>
<organism evidence="2 3">
    <name type="scientific">Caballeronia pedi</name>
    <dbReference type="NCBI Taxonomy" id="1777141"/>
    <lineage>
        <taxon>Bacteria</taxon>
        <taxon>Pseudomonadati</taxon>
        <taxon>Pseudomonadota</taxon>
        <taxon>Betaproteobacteria</taxon>
        <taxon>Burkholderiales</taxon>
        <taxon>Burkholderiaceae</taxon>
        <taxon>Caballeronia</taxon>
    </lineage>
</organism>
<accession>A0A158E8G5</accession>